<dbReference type="FunFam" id="1.10.630.10:FF:000094">
    <property type="entry name" value="cytochrome P450 2J6-like"/>
    <property type="match status" value="2"/>
</dbReference>
<evidence type="ECO:0000256" key="5">
    <source>
        <dbReference type="ARBA" id="ARBA00023002"/>
    </source>
</evidence>
<sequence length="1054" mass="118006">SGASGTQNRQMLLKAGDWLLGCAQNRPLLLLTGVASGAAAVALLLRAVRRRKKSEPPLPPGPRGWPVLGSLPSMDPTRMHESIARLCDQYGPLISYRLGAQRFVIVNDLAMADEMLQDENYTGRCQAAIFQRQSGGCGLLFSEGPLWKMHRRLALRTLRDFGFARDGSAKLIDSQTDDILADLREASESGSPVKVLDTFSEASNAVIATLTLGRQFKRGDPDLDFIRSAASGLFATRPLQGLSFLFPQLDWLVRLIPDTSDFTRLVAANQEFIRGQIRQRRELMGADVEAFQPECLCDVYIQERSRAEARGDFETFKDQQIISVVMDLFFAGTDTTARSLEWLMLYAAFEPAWQAKVHAELDKIVGRERRPLMRDKDRLPVTCAVIEEVYRLVSLSPLGMFHRAVGDGTVFRGYRIPSDALIFPFVYGMSRDAGVWPRPDEFLPERFLTAEGNFDRARASKNVPFSLGLRACAGRSLARMQVYLVFAAVLQRFRVRLAAGAIEQQRDVEDHLVQVPGMTYIEKRDFMQLKCLGFRLLLLLLLPRRHFDALRTTGTSGASGTQNRQMLLKAGDWLLGCAQNRPLLLLTGVASGAAAVALLLRAVRRRKKSEPPLPPGPRGWPVLGSLPSMDPTRMHESIARLCDQYGPLISYRLGAQRFVIVNDLAMADEMLQDENYTGRCQAAIFQRQSGGCGLLFSEGPLWKMHRRLALRTLRDFGFARDGSAKLIDSQTDDILADLREASESGSPVKVLDTFSEASNAVIATLTLGRQFKRGDPDLDFIRSAASGLFATRPLQGLSFLFPQLDWLVRLIPDTSDFTRLVAANQEFIRGQIRQRRELMGADVEAFQPECLCDVYIQERSRAEARGDFETFKDQQIISVVMDLFFAGTDTTARSLEWLMLYAAFEPAWQAKVHAELDKIVGRERRPLMRDKDRLPVTCAVIEEVYRLVSLSPLGMFHRAVGDGTVFRGYRIPSDALIFPFVYGMSRDAGVWPRPDEFLPERFLTAEGNFDRARASKNVPFSLGLRACAGRSLARMQVYLVFAAVLQRFRVRLAA</sequence>
<comment type="cofactor">
    <cofactor evidence="1 7">
        <name>heme</name>
        <dbReference type="ChEBI" id="CHEBI:30413"/>
    </cofactor>
</comment>
<keyword evidence="5" id="KW-0560">Oxidoreductase</keyword>
<keyword evidence="4 7" id="KW-0479">Metal-binding</keyword>
<dbReference type="InterPro" id="IPR002401">
    <property type="entry name" value="Cyt_P450_E_grp-I"/>
</dbReference>
<evidence type="ECO:0000313" key="9">
    <source>
        <dbReference type="WBParaSite" id="maker-uti_cns_0045669-snap-gene-1.14-mRNA-1"/>
    </source>
</evidence>
<dbReference type="SUPFAM" id="SSF48264">
    <property type="entry name" value="Cytochrome P450"/>
    <property type="match status" value="2"/>
</dbReference>
<dbReference type="PANTHER" id="PTHR24300:SF376">
    <property type="entry name" value="CYTOCHROME P450 15A1"/>
    <property type="match status" value="1"/>
</dbReference>
<dbReference type="InterPro" id="IPR017972">
    <property type="entry name" value="Cyt_P450_CS"/>
</dbReference>
<evidence type="ECO:0000256" key="2">
    <source>
        <dbReference type="ARBA" id="ARBA00010617"/>
    </source>
</evidence>
<evidence type="ECO:0000256" key="1">
    <source>
        <dbReference type="ARBA" id="ARBA00001971"/>
    </source>
</evidence>
<evidence type="ECO:0000256" key="3">
    <source>
        <dbReference type="ARBA" id="ARBA00022617"/>
    </source>
</evidence>
<evidence type="ECO:0000256" key="4">
    <source>
        <dbReference type="ARBA" id="ARBA00022723"/>
    </source>
</evidence>
<dbReference type="Proteomes" id="UP000095280">
    <property type="component" value="Unplaced"/>
</dbReference>
<organism evidence="8 9">
    <name type="scientific">Macrostomum lignano</name>
    <dbReference type="NCBI Taxonomy" id="282301"/>
    <lineage>
        <taxon>Eukaryota</taxon>
        <taxon>Metazoa</taxon>
        <taxon>Spiralia</taxon>
        <taxon>Lophotrochozoa</taxon>
        <taxon>Platyhelminthes</taxon>
        <taxon>Rhabditophora</taxon>
        <taxon>Macrostomorpha</taxon>
        <taxon>Macrostomida</taxon>
        <taxon>Macrostomidae</taxon>
        <taxon>Macrostomum</taxon>
    </lineage>
</organism>
<dbReference type="PRINTS" id="PR00385">
    <property type="entry name" value="P450"/>
</dbReference>
<dbReference type="InterPro" id="IPR050182">
    <property type="entry name" value="Cytochrome_P450_fam2"/>
</dbReference>
<dbReference type="GO" id="GO:0005737">
    <property type="term" value="C:cytoplasm"/>
    <property type="evidence" value="ECO:0007669"/>
    <property type="project" value="TreeGrafter"/>
</dbReference>
<keyword evidence="8" id="KW-1185">Reference proteome</keyword>
<evidence type="ECO:0000256" key="7">
    <source>
        <dbReference type="PIRSR" id="PIRSR602401-1"/>
    </source>
</evidence>
<dbReference type="GO" id="GO:0006082">
    <property type="term" value="P:organic acid metabolic process"/>
    <property type="evidence" value="ECO:0007669"/>
    <property type="project" value="TreeGrafter"/>
</dbReference>
<dbReference type="PANTHER" id="PTHR24300">
    <property type="entry name" value="CYTOCHROME P450 508A4-RELATED"/>
    <property type="match status" value="1"/>
</dbReference>
<dbReference type="InterPro" id="IPR036396">
    <property type="entry name" value="Cyt_P450_sf"/>
</dbReference>
<comment type="similarity">
    <text evidence="2">Belongs to the cytochrome P450 family.</text>
</comment>
<dbReference type="WBParaSite" id="maker-uti_cns_0045669-snap-gene-1.14-mRNA-1">
    <property type="protein sequence ID" value="maker-uti_cns_0045669-snap-gene-1.14-mRNA-1"/>
    <property type="gene ID" value="maker-uti_cns_0045669-snap-gene-1.14"/>
</dbReference>
<keyword evidence="6 7" id="KW-0408">Iron</keyword>
<evidence type="ECO:0000313" key="8">
    <source>
        <dbReference type="Proteomes" id="UP000095280"/>
    </source>
</evidence>
<name>A0A1I8J369_9PLAT</name>
<dbReference type="InterPro" id="IPR001128">
    <property type="entry name" value="Cyt_P450"/>
</dbReference>
<reference evidence="9" key="1">
    <citation type="submission" date="2016-11" db="UniProtKB">
        <authorList>
            <consortium name="WormBaseParasite"/>
        </authorList>
    </citation>
    <scope>IDENTIFICATION</scope>
</reference>
<dbReference type="PROSITE" id="PS00086">
    <property type="entry name" value="CYTOCHROME_P450"/>
    <property type="match status" value="2"/>
</dbReference>
<accession>A0A1I8J369</accession>
<dbReference type="Gene3D" id="1.10.630.10">
    <property type="entry name" value="Cytochrome P450"/>
    <property type="match status" value="2"/>
</dbReference>
<keyword evidence="3 7" id="KW-0349">Heme</keyword>
<dbReference type="Pfam" id="PF00067">
    <property type="entry name" value="p450"/>
    <property type="match status" value="2"/>
</dbReference>
<protein>
    <submittedName>
        <fullName evidence="9">Cytochrome</fullName>
    </submittedName>
</protein>
<evidence type="ECO:0000256" key="6">
    <source>
        <dbReference type="ARBA" id="ARBA00023004"/>
    </source>
</evidence>
<dbReference type="GO" id="GO:0005506">
    <property type="term" value="F:iron ion binding"/>
    <property type="evidence" value="ECO:0007669"/>
    <property type="project" value="InterPro"/>
</dbReference>
<proteinExistence type="inferred from homology"/>
<feature type="binding site" description="axial binding residue" evidence="7">
    <location>
        <position position="472"/>
    </location>
    <ligand>
        <name>heme</name>
        <dbReference type="ChEBI" id="CHEBI:30413"/>
    </ligand>
    <ligandPart>
        <name>Fe</name>
        <dbReference type="ChEBI" id="CHEBI:18248"/>
    </ligandPart>
</feature>
<dbReference type="GO" id="GO:0008395">
    <property type="term" value="F:steroid hydroxylase activity"/>
    <property type="evidence" value="ECO:0007669"/>
    <property type="project" value="TreeGrafter"/>
</dbReference>
<dbReference type="GO" id="GO:0016712">
    <property type="term" value="F:oxidoreductase activity, acting on paired donors, with incorporation or reduction of molecular oxygen, reduced flavin or flavoprotein as one donor, and incorporation of one atom of oxygen"/>
    <property type="evidence" value="ECO:0007669"/>
    <property type="project" value="TreeGrafter"/>
</dbReference>
<dbReference type="AlphaFoldDB" id="A0A1I8J369"/>
<dbReference type="PRINTS" id="PR00463">
    <property type="entry name" value="EP450I"/>
</dbReference>
<dbReference type="GO" id="GO:0006805">
    <property type="term" value="P:xenobiotic metabolic process"/>
    <property type="evidence" value="ECO:0007669"/>
    <property type="project" value="TreeGrafter"/>
</dbReference>
<dbReference type="GO" id="GO:0020037">
    <property type="term" value="F:heme binding"/>
    <property type="evidence" value="ECO:0007669"/>
    <property type="project" value="InterPro"/>
</dbReference>